<gene>
    <name evidence="3" type="ORF">ACFFVB_06840</name>
</gene>
<reference evidence="3 4" key="1">
    <citation type="submission" date="2024-09" db="EMBL/GenBank/DDBJ databases">
        <authorList>
            <person name="Sun Q."/>
            <person name="Mori K."/>
        </authorList>
    </citation>
    <scope>NUCLEOTIDE SEQUENCE [LARGE SCALE GENOMIC DNA]</scope>
    <source>
        <strain evidence="3 4">CECT 8286</strain>
    </source>
</reference>
<feature type="domain" description="DUF5683" evidence="2">
    <location>
        <begin position="74"/>
        <end position="219"/>
    </location>
</feature>
<protein>
    <submittedName>
        <fullName evidence="3">DUF5683 domain-containing protein</fullName>
    </submittedName>
</protein>
<proteinExistence type="predicted"/>
<dbReference type="InterPro" id="IPR043738">
    <property type="entry name" value="DUF5683"/>
</dbReference>
<evidence type="ECO:0000259" key="2">
    <source>
        <dbReference type="Pfam" id="PF18935"/>
    </source>
</evidence>
<organism evidence="3 4">
    <name type="scientific">Formosa undariae</name>
    <dbReference type="NCBI Taxonomy" id="1325436"/>
    <lineage>
        <taxon>Bacteria</taxon>
        <taxon>Pseudomonadati</taxon>
        <taxon>Bacteroidota</taxon>
        <taxon>Flavobacteriia</taxon>
        <taxon>Flavobacteriales</taxon>
        <taxon>Flavobacteriaceae</taxon>
        <taxon>Formosa</taxon>
    </lineage>
</organism>
<comment type="caution">
    <text evidence="3">The sequence shown here is derived from an EMBL/GenBank/DDBJ whole genome shotgun (WGS) entry which is preliminary data.</text>
</comment>
<feature type="chain" id="PRO_5045965430" evidence="1">
    <location>
        <begin position="22"/>
        <end position="219"/>
    </location>
</feature>
<evidence type="ECO:0000256" key="1">
    <source>
        <dbReference type="SAM" id="SignalP"/>
    </source>
</evidence>
<keyword evidence="4" id="KW-1185">Reference proteome</keyword>
<dbReference type="Proteomes" id="UP001589605">
    <property type="component" value="Unassembled WGS sequence"/>
</dbReference>
<feature type="signal peptide" evidence="1">
    <location>
        <begin position="1"/>
        <end position="21"/>
    </location>
</feature>
<dbReference type="EMBL" id="JBHMEZ010000003">
    <property type="protein sequence ID" value="MFB9052794.1"/>
    <property type="molecule type" value="Genomic_DNA"/>
</dbReference>
<evidence type="ECO:0000313" key="4">
    <source>
        <dbReference type="Proteomes" id="UP001589605"/>
    </source>
</evidence>
<keyword evidence="1" id="KW-0732">Signal</keyword>
<accession>A0ABV5F045</accession>
<name>A0ABV5F045_9FLAO</name>
<dbReference type="RefSeq" id="WP_382381971.1">
    <property type="nucleotide sequence ID" value="NZ_JBHMEZ010000003.1"/>
</dbReference>
<sequence length="219" mass="24570">MQSKFLISTLLSFFFCLNSLAQEKSKEETAATIKTADTLVVDSSEIVVATVDTINATDSLALKEPVIESRFIDPLAPARAAFYSAILPGLGQAYNKKYWKIPIVYAAIGTGVYFYIDNNNAYNRYRDAYKRRLAGFTDDEYYGRVSDDGLINAQEQLRSNKELSLLITIGLYVLNIVDANVDAHLLQFNIDDNLSLAPQFNYNEIQGTTNLELSLNFKF</sequence>
<dbReference type="Pfam" id="PF18935">
    <property type="entry name" value="DUF5683"/>
    <property type="match status" value="1"/>
</dbReference>
<evidence type="ECO:0000313" key="3">
    <source>
        <dbReference type="EMBL" id="MFB9052794.1"/>
    </source>
</evidence>